<proteinExistence type="predicted"/>
<keyword evidence="1" id="KW-0813">Transport</keyword>
<dbReference type="InterPro" id="IPR003439">
    <property type="entry name" value="ABC_transporter-like_ATP-bd"/>
</dbReference>
<dbReference type="CDD" id="cd03230">
    <property type="entry name" value="ABC_DR_subfamily_A"/>
    <property type="match status" value="1"/>
</dbReference>
<dbReference type="OrthoDB" id="9795548at2"/>
<evidence type="ECO:0000313" key="6">
    <source>
        <dbReference type="Proteomes" id="UP000317429"/>
    </source>
</evidence>
<dbReference type="SMART" id="SM00382">
    <property type="entry name" value="AAA"/>
    <property type="match status" value="1"/>
</dbReference>
<reference evidence="5 6" key="1">
    <citation type="submission" date="2019-02" db="EMBL/GenBank/DDBJ databases">
        <title>Deep-cultivation of Planctomycetes and their phenomic and genomic characterization uncovers novel biology.</title>
        <authorList>
            <person name="Wiegand S."/>
            <person name="Jogler M."/>
            <person name="Boedeker C."/>
            <person name="Pinto D."/>
            <person name="Vollmers J."/>
            <person name="Rivas-Marin E."/>
            <person name="Kohn T."/>
            <person name="Peeters S.H."/>
            <person name="Heuer A."/>
            <person name="Rast P."/>
            <person name="Oberbeckmann S."/>
            <person name="Bunk B."/>
            <person name="Jeske O."/>
            <person name="Meyerdierks A."/>
            <person name="Storesund J.E."/>
            <person name="Kallscheuer N."/>
            <person name="Luecker S."/>
            <person name="Lage O.M."/>
            <person name="Pohl T."/>
            <person name="Merkel B.J."/>
            <person name="Hornburger P."/>
            <person name="Mueller R.-W."/>
            <person name="Bruemmer F."/>
            <person name="Labrenz M."/>
            <person name="Spormann A.M."/>
            <person name="Op den Camp H."/>
            <person name="Overmann J."/>
            <person name="Amann R."/>
            <person name="Jetten M.S.M."/>
            <person name="Mascher T."/>
            <person name="Medema M.H."/>
            <person name="Devos D.P."/>
            <person name="Kaster A.-K."/>
            <person name="Ovreas L."/>
            <person name="Rohde M."/>
            <person name="Galperin M.Y."/>
            <person name="Jogler C."/>
        </authorList>
    </citation>
    <scope>NUCLEOTIDE SEQUENCE [LARGE SCALE GENOMIC DNA]</scope>
    <source>
        <strain evidence="5 6">Pla175</strain>
    </source>
</reference>
<accession>A0A518DB32</accession>
<dbReference type="GO" id="GO:0016887">
    <property type="term" value="F:ATP hydrolysis activity"/>
    <property type="evidence" value="ECO:0007669"/>
    <property type="project" value="InterPro"/>
</dbReference>
<dbReference type="GO" id="GO:0005524">
    <property type="term" value="F:ATP binding"/>
    <property type="evidence" value="ECO:0007669"/>
    <property type="project" value="UniProtKB-KW"/>
</dbReference>
<keyword evidence="3 5" id="KW-0067">ATP-binding</keyword>
<dbReference type="RefSeq" id="WP_145283888.1">
    <property type="nucleotide sequence ID" value="NZ_CP036291.1"/>
</dbReference>
<dbReference type="InterPro" id="IPR051782">
    <property type="entry name" value="ABC_Transporter_VariousFunc"/>
</dbReference>
<dbReference type="InterPro" id="IPR027417">
    <property type="entry name" value="P-loop_NTPase"/>
</dbReference>
<dbReference type="KEGG" id="pnd:Pla175_20810"/>
<dbReference type="PROSITE" id="PS50893">
    <property type="entry name" value="ABC_TRANSPORTER_2"/>
    <property type="match status" value="1"/>
</dbReference>
<dbReference type="AlphaFoldDB" id="A0A518DB32"/>
<dbReference type="PANTHER" id="PTHR42939:SF1">
    <property type="entry name" value="ABC TRANSPORTER ATP-BINDING PROTEIN ALBC-RELATED"/>
    <property type="match status" value="1"/>
</dbReference>
<name>A0A518DB32_9BACT</name>
<dbReference type="Proteomes" id="UP000317429">
    <property type="component" value="Chromosome"/>
</dbReference>
<evidence type="ECO:0000256" key="1">
    <source>
        <dbReference type="ARBA" id="ARBA00022448"/>
    </source>
</evidence>
<evidence type="ECO:0000313" key="5">
    <source>
        <dbReference type="EMBL" id="QDU88700.1"/>
    </source>
</evidence>
<dbReference type="SUPFAM" id="SSF52540">
    <property type="entry name" value="P-loop containing nucleoside triphosphate hydrolases"/>
    <property type="match status" value="1"/>
</dbReference>
<evidence type="ECO:0000259" key="4">
    <source>
        <dbReference type="PROSITE" id="PS50893"/>
    </source>
</evidence>
<feature type="domain" description="ABC transporter" evidence="4">
    <location>
        <begin position="2"/>
        <end position="232"/>
    </location>
</feature>
<keyword evidence="6" id="KW-1185">Reference proteome</keyword>
<evidence type="ECO:0000256" key="2">
    <source>
        <dbReference type="ARBA" id="ARBA00022741"/>
    </source>
</evidence>
<keyword evidence="2" id="KW-0547">Nucleotide-binding</keyword>
<dbReference type="Pfam" id="PF00005">
    <property type="entry name" value="ABC_tran"/>
    <property type="match status" value="1"/>
</dbReference>
<dbReference type="EMBL" id="CP036291">
    <property type="protein sequence ID" value="QDU88700.1"/>
    <property type="molecule type" value="Genomic_DNA"/>
</dbReference>
<dbReference type="Gene3D" id="3.40.50.300">
    <property type="entry name" value="P-loop containing nucleotide triphosphate hydrolases"/>
    <property type="match status" value="1"/>
</dbReference>
<dbReference type="InterPro" id="IPR003593">
    <property type="entry name" value="AAA+_ATPase"/>
</dbReference>
<protein>
    <submittedName>
        <fullName evidence="5">ABC-type transporter ATP-binding protein EcsA</fullName>
    </submittedName>
</protein>
<sequence>MIEFLGVSRSYGAKLAVDSLDLSIGRGELFAMLGQNGAGKTTSIKMMVGLLQPGSGSVRIGGRDVVAETRLATSQIGYVPDQPFLYDKLSGREFLRFVAEMHGLSPSQARGAVARESTRFGLDDFIDELTESYSHGMKQRTVFASALLHDPQVLVVDEPMVGLDPQSIRLVKDMLRSQADAGAGVFMSTHTLAAAEEIADKIGVMKRGKLLFVGTLAELRAFSGEEHATLESLYLSLTADAAGAEPPPGP</sequence>
<organism evidence="5 6">
    <name type="scientific">Pirellulimonas nuda</name>
    <dbReference type="NCBI Taxonomy" id="2528009"/>
    <lineage>
        <taxon>Bacteria</taxon>
        <taxon>Pseudomonadati</taxon>
        <taxon>Planctomycetota</taxon>
        <taxon>Planctomycetia</taxon>
        <taxon>Pirellulales</taxon>
        <taxon>Lacipirellulaceae</taxon>
        <taxon>Pirellulimonas</taxon>
    </lineage>
</organism>
<dbReference type="PANTHER" id="PTHR42939">
    <property type="entry name" value="ABC TRANSPORTER ATP-BINDING PROTEIN ALBC-RELATED"/>
    <property type="match status" value="1"/>
</dbReference>
<gene>
    <name evidence="5" type="primary">ecsA</name>
    <name evidence="5" type="ORF">Pla175_20810</name>
</gene>
<evidence type="ECO:0000256" key="3">
    <source>
        <dbReference type="ARBA" id="ARBA00022840"/>
    </source>
</evidence>